<evidence type="ECO:0000313" key="7">
    <source>
        <dbReference type="Proteomes" id="UP000031599"/>
    </source>
</evidence>
<comment type="caution">
    <text evidence="6">The sequence shown here is derived from an EMBL/GenBank/DDBJ whole genome shotgun (WGS) entry which is preliminary data.</text>
</comment>
<comment type="similarity">
    <text evidence="5">Belongs to the 4-toluene sulfonate uptake permease (TSUP) (TC 2.A.102) family.</text>
</comment>
<proteinExistence type="inferred from homology"/>
<evidence type="ECO:0000256" key="5">
    <source>
        <dbReference type="RuleBase" id="RU363041"/>
    </source>
</evidence>
<comment type="subcellular location">
    <subcellularLocation>
        <location evidence="5">Cell membrane</location>
        <topology evidence="5">Multi-pass membrane protein</topology>
    </subcellularLocation>
    <subcellularLocation>
        <location evidence="1">Membrane</location>
        <topology evidence="1">Multi-pass membrane protein</topology>
    </subcellularLocation>
</comment>
<feature type="transmembrane region" description="Helical" evidence="5">
    <location>
        <begin position="78"/>
        <end position="96"/>
    </location>
</feature>
<keyword evidence="5" id="KW-1003">Cell membrane</keyword>
<evidence type="ECO:0000256" key="4">
    <source>
        <dbReference type="ARBA" id="ARBA00023136"/>
    </source>
</evidence>
<feature type="transmembrane region" description="Helical" evidence="5">
    <location>
        <begin position="226"/>
        <end position="243"/>
    </location>
</feature>
<keyword evidence="2 5" id="KW-0812">Transmembrane</keyword>
<evidence type="ECO:0000256" key="2">
    <source>
        <dbReference type="ARBA" id="ARBA00022692"/>
    </source>
</evidence>
<keyword evidence="3 5" id="KW-1133">Transmembrane helix</keyword>
<evidence type="ECO:0000256" key="3">
    <source>
        <dbReference type="ARBA" id="ARBA00022989"/>
    </source>
</evidence>
<protein>
    <recommendedName>
        <fullName evidence="5">Probable membrane transporter protein</fullName>
    </recommendedName>
</protein>
<dbReference type="EMBL" id="JMCC02000034">
    <property type="protein sequence ID" value="KIG16658.1"/>
    <property type="molecule type" value="Genomic_DNA"/>
</dbReference>
<dbReference type="Pfam" id="PF01925">
    <property type="entry name" value="TauE"/>
    <property type="match status" value="1"/>
</dbReference>
<name>A0A0C1ZZR4_9BACT</name>
<dbReference type="Proteomes" id="UP000031599">
    <property type="component" value="Unassembled WGS sequence"/>
</dbReference>
<dbReference type="GO" id="GO:0005886">
    <property type="term" value="C:plasma membrane"/>
    <property type="evidence" value="ECO:0007669"/>
    <property type="project" value="UniProtKB-SubCell"/>
</dbReference>
<evidence type="ECO:0000256" key="1">
    <source>
        <dbReference type="ARBA" id="ARBA00004141"/>
    </source>
</evidence>
<dbReference type="AlphaFoldDB" id="A0A0C1ZZR4"/>
<gene>
    <name evidence="6" type="ORF">DB30_04277</name>
</gene>
<dbReference type="RefSeq" id="WP_052549343.1">
    <property type="nucleotide sequence ID" value="NZ_JMCC02000034.1"/>
</dbReference>
<feature type="transmembrane region" description="Helical" evidence="5">
    <location>
        <begin position="180"/>
        <end position="205"/>
    </location>
</feature>
<organism evidence="6 7">
    <name type="scientific">Enhygromyxa salina</name>
    <dbReference type="NCBI Taxonomy" id="215803"/>
    <lineage>
        <taxon>Bacteria</taxon>
        <taxon>Pseudomonadati</taxon>
        <taxon>Myxococcota</taxon>
        <taxon>Polyangia</taxon>
        <taxon>Nannocystales</taxon>
        <taxon>Nannocystaceae</taxon>
        <taxon>Enhygromyxa</taxon>
    </lineage>
</organism>
<feature type="transmembrane region" description="Helical" evidence="5">
    <location>
        <begin position="128"/>
        <end position="150"/>
    </location>
</feature>
<feature type="transmembrane region" description="Helical" evidence="5">
    <location>
        <begin position="102"/>
        <end position="121"/>
    </location>
</feature>
<evidence type="ECO:0000313" key="6">
    <source>
        <dbReference type="EMBL" id="KIG16658.1"/>
    </source>
</evidence>
<keyword evidence="4 5" id="KW-0472">Membrane</keyword>
<reference evidence="6 7" key="1">
    <citation type="submission" date="2014-12" db="EMBL/GenBank/DDBJ databases">
        <title>Genome assembly of Enhygromyxa salina DSM 15201.</title>
        <authorList>
            <person name="Sharma G."/>
            <person name="Subramanian S."/>
        </authorList>
    </citation>
    <scope>NUCLEOTIDE SEQUENCE [LARGE SCALE GENOMIC DNA]</scope>
    <source>
        <strain evidence="6 7">DSM 15201</strain>
    </source>
</reference>
<feature type="transmembrane region" description="Helical" evidence="5">
    <location>
        <begin position="30"/>
        <end position="57"/>
    </location>
</feature>
<sequence length="244" mass="23827">MAVPFTLALLVAALLGVGAGLITTVAGFGGGIVLALSLAPVLGPAAALVVAAPALAVGHIHRARVYREHIDARVARRFALGAAPGAVAGGLVAASVPESVLGVGLLAAAGLAVLQALGLIPSDLGRRAVIPGAAAVGFLAASCGGGGVMLPPTLMSAGLEGRRFVATAATGALVVQSVRIATYGALGLMELGQVPLMVAAGFGLIGGNALGRRHARGLDDARTARWTRATLALAITLGVVNALV</sequence>
<accession>A0A0C1ZZR4</accession>
<dbReference type="InterPro" id="IPR002781">
    <property type="entry name" value="TM_pro_TauE-like"/>
</dbReference>